<dbReference type="EMBL" id="CP036274">
    <property type="protein sequence ID" value="QDU29018.1"/>
    <property type="molecule type" value="Genomic_DNA"/>
</dbReference>
<dbReference type="PANTHER" id="PTHR34512:SF30">
    <property type="entry name" value="OUTER MEMBRANE PROTEIN ASSEMBLY FACTOR BAMB"/>
    <property type="match status" value="1"/>
</dbReference>
<dbReference type="PANTHER" id="PTHR34512">
    <property type="entry name" value="CELL SURFACE PROTEIN"/>
    <property type="match status" value="1"/>
</dbReference>
<dbReference type="Gene3D" id="2.130.10.10">
    <property type="entry name" value="YVTN repeat-like/Quinoprotein amine dehydrogenase"/>
    <property type="match status" value="1"/>
</dbReference>
<keyword evidence="4" id="KW-1185">Reference proteome</keyword>
<dbReference type="KEGG" id="aagg:ETAA8_41250"/>
<dbReference type="Pfam" id="PF13360">
    <property type="entry name" value="PQQ_2"/>
    <property type="match status" value="1"/>
</dbReference>
<gene>
    <name evidence="3" type="ORF">ETAA8_41250</name>
</gene>
<sequence length="436" mass="47491" precursor="true">MNLQGLRSSLLLLTFATASLIQPAAAAEDSPHWRGNNRNGVVTEKSGWNGEHWINSKPDWTVQVGEGASSPLVVGQQVFTLGHRDGRDIVTCLEASTGKPIWTANYKAPKYGRNAIGDEGLYSGPSATPEFDPATKLLYTLSADGALHCWDTKNSGAKVWHRNLYDDYQMPQRAKVGRSARRDYGYTSAPLTHGDRLLVEVGGPTGTIVAFDKLTGKESWRSKATSVAGHSGGLVPLTVEGVPCVAALTFDGLLVIRVDAGHAGETVATYPWVTDFANNISSPAVHEDCVLITSAYNDQAMCKLRITLRGATKVWEQPVASKACTPVIHSGRIYLAWDRLRALDWESGKVIWEGPVVGDAGSCVVTADEKLIVWANRGELFLAEINAENAKYRELARVSRLAKSDVWPHLAVSQQQILRRDRVGNLMRFSLGVTDK</sequence>
<dbReference type="RefSeq" id="WP_145092226.1">
    <property type="nucleotide sequence ID" value="NZ_CP036274.1"/>
</dbReference>
<evidence type="ECO:0000259" key="2">
    <source>
        <dbReference type="Pfam" id="PF13360"/>
    </source>
</evidence>
<name>A0A517YFL5_9BACT</name>
<proteinExistence type="predicted"/>
<organism evidence="3 4">
    <name type="scientific">Anatilimnocola aggregata</name>
    <dbReference type="NCBI Taxonomy" id="2528021"/>
    <lineage>
        <taxon>Bacteria</taxon>
        <taxon>Pseudomonadati</taxon>
        <taxon>Planctomycetota</taxon>
        <taxon>Planctomycetia</taxon>
        <taxon>Pirellulales</taxon>
        <taxon>Pirellulaceae</taxon>
        <taxon>Anatilimnocola</taxon>
    </lineage>
</organism>
<feature type="chain" id="PRO_5022080656" evidence="1">
    <location>
        <begin position="27"/>
        <end position="436"/>
    </location>
</feature>
<keyword evidence="1" id="KW-0732">Signal</keyword>
<dbReference type="InterPro" id="IPR015943">
    <property type="entry name" value="WD40/YVTN_repeat-like_dom_sf"/>
</dbReference>
<dbReference type="InterPro" id="IPR002372">
    <property type="entry name" value="PQQ_rpt_dom"/>
</dbReference>
<dbReference type="AlphaFoldDB" id="A0A517YFL5"/>
<protein>
    <submittedName>
        <fullName evidence="3">Outer membrane biogenesis protein BamB</fullName>
    </submittedName>
</protein>
<dbReference type="SUPFAM" id="SSF50998">
    <property type="entry name" value="Quinoprotein alcohol dehydrogenase-like"/>
    <property type="match status" value="1"/>
</dbReference>
<dbReference type="OrthoDB" id="232473at2"/>
<accession>A0A517YFL5</accession>
<reference evidence="3 4" key="1">
    <citation type="submission" date="2019-02" db="EMBL/GenBank/DDBJ databases">
        <title>Deep-cultivation of Planctomycetes and their phenomic and genomic characterization uncovers novel biology.</title>
        <authorList>
            <person name="Wiegand S."/>
            <person name="Jogler M."/>
            <person name="Boedeker C."/>
            <person name="Pinto D."/>
            <person name="Vollmers J."/>
            <person name="Rivas-Marin E."/>
            <person name="Kohn T."/>
            <person name="Peeters S.H."/>
            <person name="Heuer A."/>
            <person name="Rast P."/>
            <person name="Oberbeckmann S."/>
            <person name="Bunk B."/>
            <person name="Jeske O."/>
            <person name="Meyerdierks A."/>
            <person name="Storesund J.E."/>
            <person name="Kallscheuer N."/>
            <person name="Luecker S."/>
            <person name="Lage O.M."/>
            <person name="Pohl T."/>
            <person name="Merkel B.J."/>
            <person name="Hornburger P."/>
            <person name="Mueller R.-W."/>
            <person name="Bruemmer F."/>
            <person name="Labrenz M."/>
            <person name="Spormann A.M."/>
            <person name="Op den Camp H."/>
            <person name="Overmann J."/>
            <person name="Amann R."/>
            <person name="Jetten M.S.M."/>
            <person name="Mascher T."/>
            <person name="Medema M.H."/>
            <person name="Devos D.P."/>
            <person name="Kaster A.-K."/>
            <person name="Ovreas L."/>
            <person name="Rohde M."/>
            <person name="Galperin M.Y."/>
            <person name="Jogler C."/>
        </authorList>
    </citation>
    <scope>NUCLEOTIDE SEQUENCE [LARGE SCALE GENOMIC DNA]</scope>
    <source>
        <strain evidence="3 4">ETA_A8</strain>
    </source>
</reference>
<dbReference type="Proteomes" id="UP000315017">
    <property type="component" value="Chromosome"/>
</dbReference>
<feature type="domain" description="Pyrrolo-quinoline quinone repeat" evidence="2">
    <location>
        <begin position="88"/>
        <end position="352"/>
    </location>
</feature>
<evidence type="ECO:0000313" key="3">
    <source>
        <dbReference type="EMBL" id="QDU29018.1"/>
    </source>
</evidence>
<evidence type="ECO:0000256" key="1">
    <source>
        <dbReference type="SAM" id="SignalP"/>
    </source>
</evidence>
<feature type="signal peptide" evidence="1">
    <location>
        <begin position="1"/>
        <end position="26"/>
    </location>
</feature>
<dbReference type="InterPro" id="IPR011047">
    <property type="entry name" value="Quinoprotein_ADH-like_sf"/>
</dbReference>
<evidence type="ECO:0000313" key="4">
    <source>
        <dbReference type="Proteomes" id="UP000315017"/>
    </source>
</evidence>